<dbReference type="AlphaFoldDB" id="A0A6F8YFU9"/>
<name>A0A6F8YFU9_9ACTN</name>
<sequence>MKSLLIDAAEDADVFDLDLSAIFERGDGHTMGQHMSGGTISDLTDTQCVSRVNTTCMRTCGGTTGVPCAC</sequence>
<dbReference type="RefSeq" id="WP_173156436.1">
    <property type="nucleotide sequence ID" value="NZ_AP022871.1"/>
</dbReference>
<evidence type="ECO:0000313" key="2">
    <source>
        <dbReference type="Proteomes" id="UP000503011"/>
    </source>
</evidence>
<dbReference type="EMBL" id="AP022871">
    <property type="protein sequence ID" value="BCB84995.1"/>
    <property type="molecule type" value="Genomic_DNA"/>
</dbReference>
<accession>A0A6F8YFU9</accession>
<proteinExistence type="predicted"/>
<reference evidence="1 2" key="1">
    <citation type="submission" date="2020-03" db="EMBL/GenBank/DDBJ databases">
        <title>Whole genome shotgun sequence of Phytohabitans suffuscus NBRC 105367.</title>
        <authorList>
            <person name="Komaki H."/>
            <person name="Tamura T."/>
        </authorList>
    </citation>
    <scope>NUCLEOTIDE SEQUENCE [LARGE SCALE GENOMIC DNA]</scope>
    <source>
        <strain evidence="1 2">NBRC 105367</strain>
    </source>
</reference>
<gene>
    <name evidence="1" type="ORF">Psuf_023080</name>
</gene>
<dbReference type="KEGG" id="psuu:Psuf_023080"/>
<organism evidence="1 2">
    <name type="scientific">Phytohabitans suffuscus</name>
    <dbReference type="NCBI Taxonomy" id="624315"/>
    <lineage>
        <taxon>Bacteria</taxon>
        <taxon>Bacillati</taxon>
        <taxon>Actinomycetota</taxon>
        <taxon>Actinomycetes</taxon>
        <taxon>Micromonosporales</taxon>
        <taxon>Micromonosporaceae</taxon>
    </lineage>
</organism>
<evidence type="ECO:0000313" key="1">
    <source>
        <dbReference type="EMBL" id="BCB84995.1"/>
    </source>
</evidence>
<reference evidence="1 2" key="2">
    <citation type="submission" date="2020-03" db="EMBL/GenBank/DDBJ databases">
        <authorList>
            <person name="Ichikawa N."/>
            <person name="Kimura A."/>
            <person name="Kitahashi Y."/>
            <person name="Uohara A."/>
        </authorList>
    </citation>
    <scope>NUCLEOTIDE SEQUENCE [LARGE SCALE GENOMIC DNA]</scope>
    <source>
        <strain evidence="1 2">NBRC 105367</strain>
    </source>
</reference>
<keyword evidence="2" id="KW-1185">Reference proteome</keyword>
<dbReference type="Proteomes" id="UP000503011">
    <property type="component" value="Chromosome"/>
</dbReference>
<protein>
    <submittedName>
        <fullName evidence="1">Uncharacterized protein</fullName>
    </submittedName>
</protein>